<dbReference type="AlphaFoldDB" id="A0A5J4V145"/>
<name>A0A5J4V145_9EUKA</name>
<gene>
    <name evidence="1" type="ORF">EZS28_027788</name>
</gene>
<dbReference type="Gene3D" id="1.20.890.10">
    <property type="entry name" value="cAMP-dependent protein kinase regulatory subunit, dimerization-anchoring domain"/>
    <property type="match status" value="1"/>
</dbReference>
<evidence type="ECO:0000313" key="1">
    <source>
        <dbReference type="EMBL" id="KAA6376686.1"/>
    </source>
</evidence>
<accession>A0A5J4V145</accession>
<dbReference type="EMBL" id="SNRW01010358">
    <property type="protein sequence ID" value="KAA6376686.1"/>
    <property type="molecule type" value="Genomic_DNA"/>
</dbReference>
<dbReference type="Proteomes" id="UP000324800">
    <property type="component" value="Unassembled WGS sequence"/>
</dbReference>
<organism evidence="1 2">
    <name type="scientific">Streblomastix strix</name>
    <dbReference type="NCBI Taxonomy" id="222440"/>
    <lineage>
        <taxon>Eukaryota</taxon>
        <taxon>Metamonada</taxon>
        <taxon>Preaxostyla</taxon>
        <taxon>Oxymonadida</taxon>
        <taxon>Streblomastigidae</taxon>
        <taxon>Streblomastix</taxon>
    </lineage>
</organism>
<comment type="caution">
    <text evidence="1">The sequence shown here is derived from an EMBL/GenBank/DDBJ whole genome shotgun (WGS) entry which is preliminary data.</text>
</comment>
<proteinExistence type="predicted"/>
<reference evidence="1 2" key="1">
    <citation type="submission" date="2019-03" db="EMBL/GenBank/DDBJ databases">
        <title>Single cell metagenomics reveals metabolic interactions within the superorganism composed of flagellate Streblomastix strix and complex community of Bacteroidetes bacteria on its surface.</title>
        <authorList>
            <person name="Treitli S.C."/>
            <person name="Kolisko M."/>
            <person name="Husnik F."/>
            <person name="Keeling P."/>
            <person name="Hampl V."/>
        </authorList>
    </citation>
    <scope>NUCLEOTIDE SEQUENCE [LARGE SCALE GENOMIC DNA]</scope>
    <source>
        <strain evidence="1">ST1C</strain>
    </source>
</reference>
<protein>
    <submittedName>
        <fullName evidence="1">Uncharacterized protein</fullName>
    </submittedName>
</protein>
<evidence type="ECO:0000313" key="2">
    <source>
        <dbReference type="Proteomes" id="UP000324800"/>
    </source>
</evidence>
<dbReference type="SUPFAM" id="SSF47391">
    <property type="entry name" value="Dimerization-anchoring domain of cAMP-dependent PK regulatory subunit"/>
    <property type="match status" value="1"/>
</dbReference>
<sequence length="244" mass="28163">MVSQQRGEIGRYGDNKSLSCTTLKIFGSNITQRKELLSICLKYYKLLKDFSREVIRSQLPNVYVFGEQYFKELFETLGAFLYAAVVENITKALAEIDIKQTEFLAKVAAHALDTAQANGPQRHTQERPCVHIFGKLHDEFESTLTRKLDEHEAVGNGVLDRPSIRYALKDREVGLTRREVNLIMEHLERKYPDGTFDVNDVAHEAFELLFEAYEDNLLQLPLNEQAVHAVLKNLQFQKHRMDYL</sequence>